<dbReference type="Gene3D" id="3.30.565.10">
    <property type="entry name" value="Histidine kinase-like ATPase, C-terminal domain"/>
    <property type="match status" value="1"/>
</dbReference>
<name>A0ABS1MYW2_9ACTN</name>
<proteinExistence type="predicted"/>
<evidence type="ECO:0000313" key="4">
    <source>
        <dbReference type="EMBL" id="MBL1092962.1"/>
    </source>
</evidence>
<dbReference type="SUPFAM" id="SSF55874">
    <property type="entry name" value="ATPase domain of HSP90 chaperone/DNA topoisomerase II/histidine kinase"/>
    <property type="match status" value="1"/>
</dbReference>
<dbReference type="Proteomes" id="UP000629371">
    <property type="component" value="Unassembled WGS sequence"/>
</dbReference>
<feature type="compositionally biased region" description="Low complexity" evidence="2">
    <location>
        <begin position="145"/>
        <end position="154"/>
    </location>
</feature>
<dbReference type="PANTHER" id="PTHR35526:SF3">
    <property type="entry name" value="ANTI-SIGMA-F FACTOR RSBW"/>
    <property type="match status" value="1"/>
</dbReference>
<organism evidence="4 5">
    <name type="scientific">Streptomyces siderophoricus</name>
    <dbReference type="NCBI Taxonomy" id="2802281"/>
    <lineage>
        <taxon>Bacteria</taxon>
        <taxon>Bacillati</taxon>
        <taxon>Actinomycetota</taxon>
        <taxon>Actinomycetes</taxon>
        <taxon>Kitasatosporales</taxon>
        <taxon>Streptomycetaceae</taxon>
        <taxon>Streptomyces</taxon>
    </lineage>
</organism>
<feature type="region of interest" description="Disordered" evidence="2">
    <location>
        <begin position="132"/>
        <end position="154"/>
    </location>
</feature>
<dbReference type="GO" id="GO:0005524">
    <property type="term" value="F:ATP binding"/>
    <property type="evidence" value="ECO:0007669"/>
    <property type="project" value="UniProtKB-KW"/>
</dbReference>
<comment type="caution">
    <text evidence="4">The sequence shown here is derived from an EMBL/GenBank/DDBJ whole genome shotgun (WGS) entry which is preliminary data.</text>
</comment>
<keyword evidence="1" id="KW-0418">Kinase</keyword>
<keyword evidence="1" id="KW-0808">Transferase</keyword>
<evidence type="ECO:0000313" key="5">
    <source>
        <dbReference type="Proteomes" id="UP000629371"/>
    </source>
</evidence>
<protein>
    <submittedName>
        <fullName evidence="4">ATP-binding protein</fullName>
    </submittedName>
</protein>
<accession>A0ABS1MYW2</accession>
<keyword evidence="4" id="KW-0547">Nucleotide-binding</keyword>
<reference evidence="4 5" key="1">
    <citation type="submission" date="2021-01" db="EMBL/GenBank/DDBJ databases">
        <title>WGS of actinomycetes isolated from Thailand.</title>
        <authorList>
            <person name="Thawai C."/>
        </authorList>
    </citation>
    <scope>NUCLEOTIDE SEQUENCE [LARGE SCALE GENOMIC DNA]</scope>
    <source>
        <strain evidence="4 5">CH9-7</strain>
    </source>
</reference>
<dbReference type="PANTHER" id="PTHR35526">
    <property type="entry name" value="ANTI-SIGMA-F FACTOR RSBW-RELATED"/>
    <property type="match status" value="1"/>
</dbReference>
<dbReference type="RefSeq" id="WP_201808453.1">
    <property type="nucleotide sequence ID" value="NZ_JAERRI010000016.1"/>
</dbReference>
<keyword evidence="4" id="KW-0067">ATP-binding</keyword>
<evidence type="ECO:0000259" key="3">
    <source>
        <dbReference type="Pfam" id="PF13581"/>
    </source>
</evidence>
<sequence length="154" mass="15966">MEAQQFTLSVPGTPAAAAVARRKLVSELEGWGVGLAADVLDTAQLLVSELITNAVQHVGVGPVSVTARLASSALRIEVDDTSAVLPQPVVLDEEAEGGRGLVLVAALADRHGAEPTPAGKRCWAEISLRQARSPCPATPPPLPAAPCLHPRSYQ</sequence>
<keyword evidence="1" id="KW-0723">Serine/threonine-protein kinase</keyword>
<dbReference type="InterPro" id="IPR003594">
    <property type="entry name" value="HATPase_dom"/>
</dbReference>
<dbReference type="CDD" id="cd16936">
    <property type="entry name" value="HATPase_RsbW-like"/>
    <property type="match status" value="1"/>
</dbReference>
<dbReference type="EMBL" id="JAERRI010000016">
    <property type="protein sequence ID" value="MBL1092962.1"/>
    <property type="molecule type" value="Genomic_DNA"/>
</dbReference>
<feature type="domain" description="Histidine kinase/HSP90-like ATPase" evidence="3">
    <location>
        <begin position="11"/>
        <end position="120"/>
    </location>
</feature>
<evidence type="ECO:0000256" key="1">
    <source>
        <dbReference type="ARBA" id="ARBA00022527"/>
    </source>
</evidence>
<dbReference type="InterPro" id="IPR050267">
    <property type="entry name" value="Anti-sigma-factor_SerPK"/>
</dbReference>
<gene>
    <name evidence="4" type="ORF">JK360_26935</name>
</gene>
<dbReference type="Pfam" id="PF13581">
    <property type="entry name" value="HATPase_c_2"/>
    <property type="match status" value="1"/>
</dbReference>
<dbReference type="InterPro" id="IPR036890">
    <property type="entry name" value="HATPase_C_sf"/>
</dbReference>
<keyword evidence="5" id="KW-1185">Reference proteome</keyword>
<evidence type="ECO:0000256" key="2">
    <source>
        <dbReference type="SAM" id="MobiDB-lite"/>
    </source>
</evidence>